<proteinExistence type="predicted"/>
<keyword evidence="4" id="KW-1185">Reference proteome</keyword>
<feature type="region of interest" description="Disordered" evidence="1">
    <location>
        <begin position="96"/>
        <end position="116"/>
    </location>
</feature>
<feature type="compositionally biased region" description="Basic and acidic residues" evidence="1">
    <location>
        <begin position="106"/>
        <end position="116"/>
    </location>
</feature>
<organism evidence="3 4">
    <name type="scientific">Mycena albidolilacea</name>
    <dbReference type="NCBI Taxonomy" id="1033008"/>
    <lineage>
        <taxon>Eukaryota</taxon>
        <taxon>Fungi</taxon>
        <taxon>Dikarya</taxon>
        <taxon>Basidiomycota</taxon>
        <taxon>Agaricomycotina</taxon>
        <taxon>Agaricomycetes</taxon>
        <taxon>Agaricomycetidae</taxon>
        <taxon>Agaricales</taxon>
        <taxon>Marasmiineae</taxon>
        <taxon>Mycenaceae</taxon>
        <taxon>Mycena</taxon>
    </lineage>
</organism>
<evidence type="ECO:0000256" key="2">
    <source>
        <dbReference type="SAM" id="SignalP"/>
    </source>
</evidence>
<evidence type="ECO:0000256" key="1">
    <source>
        <dbReference type="SAM" id="MobiDB-lite"/>
    </source>
</evidence>
<feature type="signal peptide" evidence="2">
    <location>
        <begin position="1"/>
        <end position="23"/>
    </location>
</feature>
<dbReference type="EMBL" id="JARIHO010000028">
    <property type="protein sequence ID" value="KAJ7339213.1"/>
    <property type="molecule type" value="Genomic_DNA"/>
</dbReference>
<evidence type="ECO:0000313" key="3">
    <source>
        <dbReference type="EMBL" id="KAJ7339213.1"/>
    </source>
</evidence>
<reference evidence="3" key="1">
    <citation type="submission" date="2023-03" db="EMBL/GenBank/DDBJ databases">
        <title>Massive genome expansion in bonnet fungi (Mycena s.s.) driven by repeated elements and novel gene families across ecological guilds.</title>
        <authorList>
            <consortium name="Lawrence Berkeley National Laboratory"/>
            <person name="Harder C.B."/>
            <person name="Miyauchi S."/>
            <person name="Viragh M."/>
            <person name="Kuo A."/>
            <person name="Thoen E."/>
            <person name="Andreopoulos B."/>
            <person name="Lu D."/>
            <person name="Skrede I."/>
            <person name="Drula E."/>
            <person name="Henrissat B."/>
            <person name="Morin E."/>
            <person name="Kohler A."/>
            <person name="Barry K."/>
            <person name="LaButti K."/>
            <person name="Morin E."/>
            <person name="Salamov A."/>
            <person name="Lipzen A."/>
            <person name="Mereny Z."/>
            <person name="Hegedus B."/>
            <person name="Baldrian P."/>
            <person name="Stursova M."/>
            <person name="Weitz H."/>
            <person name="Taylor A."/>
            <person name="Grigoriev I.V."/>
            <person name="Nagy L.G."/>
            <person name="Martin F."/>
            <person name="Kauserud H."/>
        </authorList>
    </citation>
    <scope>NUCLEOTIDE SEQUENCE</scope>
    <source>
        <strain evidence="3">CBHHK002</strain>
    </source>
</reference>
<sequence>MHSCVLLLTCAAALSLLAPIALAQNTYNATVWLGSMCNGKPLGNLGDEAPGGGESSCLEAINGQSLLVSPNSDCSYQTFTSTDCSSDAEDLILTTGPTPTFDACDQEAKPEKNGAI</sequence>
<evidence type="ECO:0000313" key="4">
    <source>
        <dbReference type="Proteomes" id="UP001218218"/>
    </source>
</evidence>
<accession>A0AAD6ZUS6</accession>
<feature type="chain" id="PRO_5042276712" evidence="2">
    <location>
        <begin position="24"/>
        <end position="116"/>
    </location>
</feature>
<comment type="caution">
    <text evidence="3">The sequence shown here is derived from an EMBL/GenBank/DDBJ whole genome shotgun (WGS) entry which is preliminary data.</text>
</comment>
<keyword evidence="2" id="KW-0732">Signal</keyword>
<protein>
    <submittedName>
        <fullName evidence="3">Uncharacterized protein</fullName>
    </submittedName>
</protein>
<dbReference type="AlphaFoldDB" id="A0AAD6ZUS6"/>
<gene>
    <name evidence="3" type="ORF">DFH08DRAFT_812603</name>
</gene>
<name>A0AAD6ZUS6_9AGAR</name>
<dbReference type="Proteomes" id="UP001218218">
    <property type="component" value="Unassembled WGS sequence"/>
</dbReference>